<feature type="non-terminal residue" evidence="2">
    <location>
        <position position="1"/>
    </location>
</feature>
<gene>
    <name evidence="2" type="ORF">PENTCL1PPCAC_3210</name>
</gene>
<keyword evidence="3" id="KW-1185">Reference proteome</keyword>
<dbReference type="Proteomes" id="UP001432027">
    <property type="component" value="Unassembled WGS sequence"/>
</dbReference>
<evidence type="ECO:0000256" key="1">
    <source>
        <dbReference type="SAM" id="MobiDB-lite"/>
    </source>
</evidence>
<accession>A0AAV5SDP4</accession>
<dbReference type="AlphaFoldDB" id="A0AAV5SDP4"/>
<evidence type="ECO:0000313" key="2">
    <source>
        <dbReference type="EMBL" id="GMS81035.1"/>
    </source>
</evidence>
<feature type="region of interest" description="Disordered" evidence="1">
    <location>
        <begin position="1"/>
        <end position="22"/>
    </location>
</feature>
<organism evidence="2 3">
    <name type="scientific">Pristionchus entomophagus</name>
    <dbReference type="NCBI Taxonomy" id="358040"/>
    <lineage>
        <taxon>Eukaryota</taxon>
        <taxon>Metazoa</taxon>
        <taxon>Ecdysozoa</taxon>
        <taxon>Nematoda</taxon>
        <taxon>Chromadorea</taxon>
        <taxon>Rhabditida</taxon>
        <taxon>Rhabditina</taxon>
        <taxon>Diplogasteromorpha</taxon>
        <taxon>Diplogasteroidea</taxon>
        <taxon>Neodiplogasteridae</taxon>
        <taxon>Pristionchus</taxon>
    </lineage>
</organism>
<feature type="non-terminal residue" evidence="2">
    <location>
        <position position="77"/>
    </location>
</feature>
<sequence length="77" mass="8598">SKSSHPISRVNPIPSVHPQDSEKEKISALREIASLFGLARLTSGSRQIEWKDLKPETQRKKGHMHDSSPERIVQDGG</sequence>
<evidence type="ECO:0000313" key="3">
    <source>
        <dbReference type="Proteomes" id="UP001432027"/>
    </source>
</evidence>
<dbReference type="EMBL" id="BTSX01000001">
    <property type="protein sequence ID" value="GMS81035.1"/>
    <property type="molecule type" value="Genomic_DNA"/>
</dbReference>
<proteinExistence type="predicted"/>
<name>A0AAV5SDP4_9BILA</name>
<protein>
    <submittedName>
        <fullName evidence="2">Uncharacterized protein</fullName>
    </submittedName>
</protein>
<feature type="region of interest" description="Disordered" evidence="1">
    <location>
        <begin position="49"/>
        <end position="77"/>
    </location>
</feature>
<reference evidence="2" key="1">
    <citation type="submission" date="2023-10" db="EMBL/GenBank/DDBJ databases">
        <title>Genome assembly of Pristionchus species.</title>
        <authorList>
            <person name="Yoshida K."/>
            <person name="Sommer R.J."/>
        </authorList>
    </citation>
    <scope>NUCLEOTIDE SEQUENCE</scope>
    <source>
        <strain evidence="2">RS0144</strain>
    </source>
</reference>
<comment type="caution">
    <text evidence="2">The sequence shown here is derived from an EMBL/GenBank/DDBJ whole genome shotgun (WGS) entry which is preliminary data.</text>
</comment>